<reference evidence="3" key="3">
    <citation type="submission" date="2021-05" db="EMBL/GenBank/DDBJ databases">
        <title>Protein family content uncovers lineage relationships and bacterial pathway maintenance mechanisms in DPANN archaea.</title>
        <authorList>
            <person name="Castelle C.J."/>
            <person name="Meheust R."/>
            <person name="Jaffe A.L."/>
            <person name="Seitz K."/>
            <person name="Gong X."/>
            <person name="Baker B.J."/>
            <person name="Banfield J.F."/>
        </authorList>
    </citation>
    <scope>NUCLEOTIDE SEQUENCE</scope>
    <source>
        <strain evidence="3">RIFCSPLOWO2_01_FULL_58_19</strain>
    </source>
</reference>
<sequence length="209" mass="23508">MSLAKTVEAYVGSRPFIRAALKEGLLNQSALARRVIEDEKLRKTDFDAVLVGLRRFAESAKPAKSLEHRILGLLRGSRLRVVNRMCTFVLSNRVSLRELNKLIGSIMERDETIHLFHGSHTFTVVTQDSNHALFVKHFKPFVVLERTGLAEITIESGPEIEQIPGVMAFFYSLLAERGININETLSSYTDTILVVAEKDVQKAMEALRV</sequence>
<evidence type="ECO:0000259" key="1">
    <source>
        <dbReference type="Pfam" id="PF13840"/>
    </source>
</evidence>
<dbReference type="Pfam" id="PF13840">
    <property type="entry name" value="ACT_7"/>
    <property type="match status" value="1"/>
</dbReference>
<dbReference type="Gene3D" id="3.30.2130.10">
    <property type="entry name" value="VC0802-like"/>
    <property type="match status" value="1"/>
</dbReference>
<name>A0A7J4JFR8_9ARCH</name>
<feature type="domain" description="CASTOR ACT" evidence="1">
    <location>
        <begin position="150"/>
        <end position="208"/>
    </location>
</feature>
<dbReference type="Proteomes" id="UP000564964">
    <property type="component" value="Unassembled WGS sequence"/>
</dbReference>
<reference evidence="3" key="2">
    <citation type="submission" date="2021-03" db="EMBL/GenBank/DDBJ databases">
        <authorList>
            <person name="Jaffe A."/>
        </authorList>
    </citation>
    <scope>NUCLEOTIDE SEQUENCE</scope>
    <source>
        <strain evidence="3">RIFCSPLOWO2_01_FULL_58_19</strain>
    </source>
</reference>
<protein>
    <submittedName>
        <fullName evidence="2">ACT domain-containing protein</fullName>
    </submittedName>
</protein>
<reference evidence="4" key="1">
    <citation type="journal article" date="2020" name="bioRxiv">
        <title>A rank-normalized archaeal taxonomy based on genome phylogeny resolves widespread incomplete and uneven classifications.</title>
        <authorList>
            <person name="Rinke C."/>
            <person name="Chuvochina M."/>
            <person name="Mussig A.J."/>
            <person name="Chaumeil P.-A."/>
            <person name="Waite D.W."/>
            <person name="Whitman W.B."/>
            <person name="Parks D.H."/>
            <person name="Hugenholtz P."/>
        </authorList>
    </citation>
    <scope>NUCLEOTIDE SEQUENCE [LARGE SCALE GENOMIC DNA]</scope>
</reference>
<dbReference type="EMBL" id="DUGH01000108">
    <property type="protein sequence ID" value="HIH16621.1"/>
    <property type="molecule type" value="Genomic_DNA"/>
</dbReference>
<dbReference type="AlphaFoldDB" id="A0A7J4JFR8"/>
<comment type="caution">
    <text evidence="2">The sequence shown here is derived from an EMBL/GenBank/DDBJ whole genome shotgun (WGS) entry which is preliminary data.</text>
</comment>
<accession>A0A7J4JFR8</accession>
<dbReference type="SUPFAM" id="SSF55021">
    <property type="entry name" value="ACT-like"/>
    <property type="match status" value="1"/>
</dbReference>
<evidence type="ECO:0000313" key="2">
    <source>
        <dbReference type="EMBL" id="HIH16621.1"/>
    </source>
</evidence>
<dbReference type="InterPro" id="IPR027795">
    <property type="entry name" value="CASTOR_ACT_dom"/>
</dbReference>
<proteinExistence type="predicted"/>
<gene>
    <name evidence="2" type="ORF">HA252_04420</name>
    <name evidence="3" type="ORF">J4203_00155</name>
</gene>
<dbReference type="Proteomes" id="UP000678237">
    <property type="component" value="Unassembled WGS sequence"/>
</dbReference>
<organism evidence="2 4">
    <name type="scientific">Candidatus Iainarchaeum sp</name>
    <dbReference type="NCBI Taxonomy" id="3101447"/>
    <lineage>
        <taxon>Archaea</taxon>
        <taxon>Candidatus Iainarchaeota</taxon>
        <taxon>Candidatus Iainarchaeia</taxon>
        <taxon>Candidatus Iainarchaeales</taxon>
        <taxon>Candidatus Iainarchaeaceae</taxon>
        <taxon>Candidatus Iainarchaeum</taxon>
    </lineage>
</organism>
<dbReference type="InterPro" id="IPR045865">
    <property type="entry name" value="ACT-like_dom_sf"/>
</dbReference>
<dbReference type="EMBL" id="JAGVWE010000002">
    <property type="protein sequence ID" value="MBS3062260.1"/>
    <property type="molecule type" value="Genomic_DNA"/>
</dbReference>
<evidence type="ECO:0000313" key="4">
    <source>
        <dbReference type="Proteomes" id="UP000564964"/>
    </source>
</evidence>
<evidence type="ECO:0000313" key="3">
    <source>
        <dbReference type="EMBL" id="MBS3062260.1"/>
    </source>
</evidence>